<dbReference type="Proteomes" id="UP000031829">
    <property type="component" value="Chromosome"/>
</dbReference>
<proteinExistence type="predicted"/>
<dbReference type="AlphaFoldDB" id="A0A0B6AAQ9"/>
<dbReference type="PROSITE" id="PS51387">
    <property type="entry name" value="FAD_PCMH"/>
    <property type="match status" value="1"/>
</dbReference>
<dbReference type="SUPFAM" id="SSF56176">
    <property type="entry name" value="FAD-binding/transporter-associated domain-like"/>
    <property type="match status" value="1"/>
</dbReference>
<protein>
    <submittedName>
        <fullName evidence="4">FAD binding domain protein</fullName>
    </submittedName>
</protein>
<dbReference type="HOGENOM" id="CLU_017779_0_1_9"/>
<evidence type="ECO:0000313" key="5">
    <source>
        <dbReference type="Proteomes" id="UP000031829"/>
    </source>
</evidence>
<dbReference type="RefSeq" id="WP_034651019.1">
    <property type="nucleotide sequence ID" value="NZ_BCVB01000011.1"/>
</dbReference>
<dbReference type="Pfam" id="PF01565">
    <property type="entry name" value="FAD_binding_4"/>
    <property type="match status" value="1"/>
</dbReference>
<dbReference type="GO" id="GO:0016491">
    <property type="term" value="F:oxidoreductase activity"/>
    <property type="evidence" value="ECO:0007669"/>
    <property type="project" value="UniProtKB-KW"/>
</dbReference>
<dbReference type="InterPro" id="IPR006094">
    <property type="entry name" value="Oxid_FAD_bind_N"/>
</dbReference>
<organism evidence="4 5">
    <name type="scientific">Priestia megaterium (strain ATCC 14581 / DSM 32 / CCUG 1817 / JCM 2506 / NBRC 15308 / NCIMB 9376 / NCTC 10342 / NRRL B-14308 / VKM B-512 / Ford 19)</name>
    <name type="common">Bacillus megaterium</name>
    <dbReference type="NCBI Taxonomy" id="1348623"/>
    <lineage>
        <taxon>Bacteria</taxon>
        <taxon>Bacillati</taxon>
        <taxon>Bacillota</taxon>
        <taxon>Bacilli</taxon>
        <taxon>Bacillales</taxon>
        <taxon>Bacillaceae</taxon>
        <taxon>Priestia</taxon>
    </lineage>
</organism>
<name>A0A0B6AAQ9_PRIM2</name>
<dbReference type="InterPro" id="IPR036318">
    <property type="entry name" value="FAD-bd_PCMH-like_sf"/>
</dbReference>
<sequence>MSTLELPGHLKSILFNSSTLEEQHMNPFLGNNGSLHVKPTTEQEIAAVLKYATEHGKKVIIEGNGTKKGFGGLMETADLLLSLTEYSGIVEHTVGDMTVTVKAGTPFGELQTYLKTYNQQVSLDPALGEYATIGGVVAANESGPKRLSYGSARDAVIGMRVVYSDGTIVRSGGKVVKNVAGYDMNKLFIGSMGTLGVISEITLKLRPLPKYQSIVFISFSTGNIEEIHAFVSKVLDSMIEPVALELLNPSLAEDVIGQHLFTLVISFEDVESSVHYQENYIKSIQPPDTILKVLHEKEAEVFWGFFSNISPNGACCSFEEEMEAALKIGVPNMNVLDVINKSTALKTSRPMLIKAHGGVGHGLCSVYIKGSEDAILSVITSFTETAKTYGGYVIVNHLPFILRQKVNVWGEEPSHFPLLAGIKAKMDAKNVLNYKRFIGGI</sequence>
<dbReference type="EMBL" id="CP009920">
    <property type="protein sequence ID" value="AJI22010.1"/>
    <property type="molecule type" value="Genomic_DNA"/>
</dbReference>
<evidence type="ECO:0000256" key="3">
    <source>
        <dbReference type="ARBA" id="ARBA00023002"/>
    </source>
</evidence>
<dbReference type="GO" id="GO:0071949">
    <property type="term" value="F:FAD binding"/>
    <property type="evidence" value="ECO:0007669"/>
    <property type="project" value="InterPro"/>
</dbReference>
<keyword evidence="3" id="KW-0560">Oxidoreductase</keyword>
<dbReference type="PANTHER" id="PTHR11748">
    <property type="entry name" value="D-LACTATE DEHYDROGENASE"/>
    <property type="match status" value="1"/>
</dbReference>
<dbReference type="InterPro" id="IPR016164">
    <property type="entry name" value="FAD-linked_Oxase-like_C"/>
</dbReference>
<evidence type="ECO:0000256" key="2">
    <source>
        <dbReference type="ARBA" id="ARBA00022827"/>
    </source>
</evidence>
<evidence type="ECO:0000313" key="4">
    <source>
        <dbReference type="EMBL" id="AJI22010.1"/>
    </source>
</evidence>
<reference evidence="4 5" key="1">
    <citation type="journal article" date="2015" name="Genome Announc.">
        <title>Complete genome sequences for 35 biothreat assay-relevant bacillus species.</title>
        <authorList>
            <person name="Johnson S.L."/>
            <person name="Daligault H.E."/>
            <person name="Davenport K.W."/>
            <person name="Jaissle J."/>
            <person name="Frey K.G."/>
            <person name="Ladner J.T."/>
            <person name="Broomall S.M."/>
            <person name="Bishop-Lilly K.A."/>
            <person name="Bruce D.C."/>
            <person name="Gibbons H.S."/>
            <person name="Coyne S.R."/>
            <person name="Lo C.C."/>
            <person name="Meincke L."/>
            <person name="Munk A.C."/>
            <person name="Koroleva G.I."/>
            <person name="Rosenzweig C.N."/>
            <person name="Palacios G.F."/>
            <person name="Redden C.L."/>
            <person name="Minogue T.D."/>
            <person name="Chain P.S."/>
        </authorList>
    </citation>
    <scope>NUCLEOTIDE SEQUENCE [LARGE SCALE GENOMIC DNA]</scope>
    <source>
        <strain evidence="5">ATCC 14581 / DSM 32 / JCM 2506 / NBRC 15308 / NCIMB 9376 / NCTC 10342 / NRRL B-14308 / VKM B-512</strain>
    </source>
</reference>
<keyword evidence="2" id="KW-0274">FAD</keyword>
<dbReference type="SUPFAM" id="SSF55103">
    <property type="entry name" value="FAD-linked oxidases, C-terminal domain"/>
    <property type="match status" value="1"/>
</dbReference>
<accession>A0A0B6AAQ9</accession>
<dbReference type="InterPro" id="IPR016166">
    <property type="entry name" value="FAD-bd_PCMH"/>
</dbReference>
<dbReference type="KEGG" id="bmeg:BG04_5401"/>
<evidence type="ECO:0000256" key="1">
    <source>
        <dbReference type="ARBA" id="ARBA00022630"/>
    </source>
</evidence>
<dbReference type="Gene3D" id="3.30.465.10">
    <property type="match status" value="1"/>
</dbReference>
<gene>
    <name evidence="4" type="ORF">BG04_5401</name>
</gene>
<dbReference type="InterPro" id="IPR016169">
    <property type="entry name" value="FAD-bd_PCMH_sub2"/>
</dbReference>
<dbReference type="PANTHER" id="PTHR11748:SF103">
    <property type="entry name" value="GLYCOLATE OXIDASE SUBUNIT GLCE"/>
    <property type="match status" value="1"/>
</dbReference>
<dbReference type="GeneID" id="93643348"/>
<keyword evidence="1" id="KW-0285">Flavoprotein</keyword>